<evidence type="ECO:0000256" key="2">
    <source>
        <dbReference type="ARBA" id="ARBA00005375"/>
    </source>
</evidence>
<keyword evidence="6" id="KW-1015">Disulfide bond</keyword>
<dbReference type="PANTHER" id="PTHR11567">
    <property type="entry name" value="ACID PHOSPHATASE-RELATED"/>
    <property type="match status" value="1"/>
</dbReference>
<sequence length="439" mass="50324">MDHRDRHRVLMAHRPCLLEVAAVKVAAVTNRAILVLLAEMQSHTGMKQITLFKSFILCSLLSCQLCNATMSALKLELVQVVFRHGARTPGRIEAEHINATDPELYPEGYQELTNEGKQQAYKLGTLLRKKYDEFLGTHNPEEYFATTTDFNRTRMSLQLALTGLFPTVPGDTWNDEIYQNSLDPNIVYVLIPFDTPKYKDLYPRILTNSSEFQQNISKYTEFLEMMENNTGYPFKQNVIYHAGWTCQAIQYHATAHLPLPSWYTGESIDRNLTELYKLGIDSMSLTTQLKRLNGGTLVRKFIENIKNNRKAALPKKMYLYCAHDLTLNAFSKAQDLEAFYLPPYGSALIMEKYTDSKKSEYVRMLSWDGVSENFTLVRIGSCEEFCPFEDYLNIVKNNVSTDEDIAYLKETPPLQVLFPIENSSTNSTDPFLRDMDPLV</sequence>
<dbReference type="STRING" id="543379.A0A232EXN9"/>
<keyword evidence="7" id="KW-0325">Glycoprotein</keyword>
<keyword evidence="5" id="KW-0378">Hydrolase</keyword>
<dbReference type="InterPro" id="IPR033379">
    <property type="entry name" value="Acid_Pase_AS"/>
</dbReference>
<evidence type="ECO:0000313" key="8">
    <source>
        <dbReference type="EMBL" id="OXU23131.1"/>
    </source>
</evidence>
<dbReference type="PANTHER" id="PTHR11567:SF211">
    <property type="entry name" value="PROSTATIC ACID PHOSPHATASE"/>
    <property type="match status" value="1"/>
</dbReference>
<dbReference type="Proteomes" id="UP000215335">
    <property type="component" value="Unassembled WGS sequence"/>
</dbReference>
<dbReference type="InterPro" id="IPR029033">
    <property type="entry name" value="His_PPase_superfam"/>
</dbReference>
<accession>A0A232EXN9</accession>
<dbReference type="SUPFAM" id="SSF53254">
    <property type="entry name" value="Phosphoglycerate mutase-like"/>
    <property type="match status" value="1"/>
</dbReference>
<keyword evidence="4" id="KW-0732">Signal</keyword>
<reference evidence="8 9" key="1">
    <citation type="journal article" date="2017" name="Curr. Biol.">
        <title>The Evolution of Venom by Co-option of Single-Copy Genes.</title>
        <authorList>
            <person name="Martinson E.O."/>
            <person name="Mrinalini"/>
            <person name="Kelkar Y.D."/>
            <person name="Chang C.H."/>
            <person name="Werren J.H."/>
        </authorList>
    </citation>
    <scope>NUCLEOTIDE SEQUENCE [LARGE SCALE GENOMIC DNA]</scope>
    <source>
        <strain evidence="8 9">Alberta</strain>
        <tissue evidence="8">Whole body</tissue>
    </source>
</reference>
<comment type="catalytic activity">
    <reaction evidence="1">
        <text>a phosphate monoester + H2O = an alcohol + phosphate</text>
        <dbReference type="Rhea" id="RHEA:15017"/>
        <dbReference type="ChEBI" id="CHEBI:15377"/>
        <dbReference type="ChEBI" id="CHEBI:30879"/>
        <dbReference type="ChEBI" id="CHEBI:43474"/>
        <dbReference type="ChEBI" id="CHEBI:67140"/>
        <dbReference type="EC" id="3.1.3.2"/>
    </reaction>
</comment>
<evidence type="ECO:0000256" key="7">
    <source>
        <dbReference type="ARBA" id="ARBA00023180"/>
    </source>
</evidence>
<dbReference type="EC" id="3.1.3.2" evidence="3"/>
<dbReference type="CDD" id="cd07061">
    <property type="entry name" value="HP_HAP_like"/>
    <property type="match status" value="1"/>
</dbReference>
<protein>
    <recommendedName>
        <fullName evidence="3">acid phosphatase</fullName>
        <ecNumber evidence="3">3.1.3.2</ecNumber>
    </recommendedName>
</protein>
<dbReference type="Gene3D" id="3.40.50.1240">
    <property type="entry name" value="Phosphoglycerate mutase-like"/>
    <property type="match status" value="1"/>
</dbReference>
<gene>
    <name evidence="8" type="ORF">TSAR_005386</name>
</gene>
<comment type="similarity">
    <text evidence="2">Belongs to the histidine acid phosphatase family.</text>
</comment>
<dbReference type="AlphaFoldDB" id="A0A232EXN9"/>
<proteinExistence type="inferred from homology"/>
<evidence type="ECO:0000256" key="5">
    <source>
        <dbReference type="ARBA" id="ARBA00022801"/>
    </source>
</evidence>
<keyword evidence="9" id="KW-1185">Reference proteome</keyword>
<evidence type="ECO:0000256" key="6">
    <source>
        <dbReference type="ARBA" id="ARBA00023157"/>
    </source>
</evidence>
<evidence type="ECO:0000256" key="4">
    <source>
        <dbReference type="ARBA" id="ARBA00022729"/>
    </source>
</evidence>
<evidence type="ECO:0000256" key="1">
    <source>
        <dbReference type="ARBA" id="ARBA00000032"/>
    </source>
</evidence>
<name>A0A232EXN9_9HYME</name>
<dbReference type="InterPro" id="IPR000560">
    <property type="entry name" value="His_Pase_clade-2"/>
</dbReference>
<dbReference type="InterPro" id="IPR050645">
    <property type="entry name" value="Histidine_acid_phosphatase"/>
</dbReference>
<dbReference type="OrthoDB" id="7699090at2759"/>
<dbReference type="Pfam" id="PF00328">
    <property type="entry name" value="His_Phos_2"/>
    <property type="match status" value="1"/>
</dbReference>
<dbReference type="PROSITE" id="PS00616">
    <property type="entry name" value="HIS_ACID_PHOSPHAT_1"/>
    <property type="match status" value="1"/>
</dbReference>
<comment type="caution">
    <text evidence="8">The sequence shown here is derived from an EMBL/GenBank/DDBJ whole genome shotgun (WGS) entry which is preliminary data.</text>
</comment>
<organism evidence="8 9">
    <name type="scientific">Trichomalopsis sarcophagae</name>
    <dbReference type="NCBI Taxonomy" id="543379"/>
    <lineage>
        <taxon>Eukaryota</taxon>
        <taxon>Metazoa</taxon>
        <taxon>Ecdysozoa</taxon>
        <taxon>Arthropoda</taxon>
        <taxon>Hexapoda</taxon>
        <taxon>Insecta</taxon>
        <taxon>Pterygota</taxon>
        <taxon>Neoptera</taxon>
        <taxon>Endopterygota</taxon>
        <taxon>Hymenoptera</taxon>
        <taxon>Apocrita</taxon>
        <taxon>Proctotrupomorpha</taxon>
        <taxon>Chalcidoidea</taxon>
        <taxon>Pteromalidae</taxon>
        <taxon>Pteromalinae</taxon>
        <taxon>Trichomalopsis</taxon>
    </lineage>
</organism>
<evidence type="ECO:0000313" key="9">
    <source>
        <dbReference type="Proteomes" id="UP000215335"/>
    </source>
</evidence>
<evidence type="ECO:0000256" key="3">
    <source>
        <dbReference type="ARBA" id="ARBA00012646"/>
    </source>
</evidence>
<dbReference type="EMBL" id="NNAY01001720">
    <property type="protein sequence ID" value="OXU23131.1"/>
    <property type="molecule type" value="Genomic_DNA"/>
</dbReference>
<dbReference type="GO" id="GO:0003993">
    <property type="term" value="F:acid phosphatase activity"/>
    <property type="evidence" value="ECO:0007669"/>
    <property type="project" value="UniProtKB-EC"/>
</dbReference>